<keyword evidence="1" id="KW-0472">Membrane</keyword>
<keyword evidence="1" id="KW-1133">Transmembrane helix</keyword>
<reference evidence="2 3" key="1">
    <citation type="submission" date="2018-09" db="EMBL/GenBank/DDBJ databases">
        <title>YIM 75507 draft genome.</title>
        <authorList>
            <person name="Tang S."/>
            <person name="Feng Y."/>
        </authorList>
    </citation>
    <scope>NUCLEOTIDE SEQUENCE [LARGE SCALE GENOMIC DNA]</scope>
    <source>
        <strain evidence="2 3">YIM 75507</strain>
    </source>
</reference>
<accession>A0A3A4APK8</accession>
<organism evidence="2 3">
    <name type="scientific">Bailinhaonella thermotolerans</name>
    <dbReference type="NCBI Taxonomy" id="1070861"/>
    <lineage>
        <taxon>Bacteria</taxon>
        <taxon>Bacillati</taxon>
        <taxon>Actinomycetota</taxon>
        <taxon>Actinomycetes</taxon>
        <taxon>Streptosporangiales</taxon>
        <taxon>Streptosporangiaceae</taxon>
        <taxon>Bailinhaonella</taxon>
    </lineage>
</organism>
<proteinExistence type="predicted"/>
<evidence type="ECO:0000313" key="2">
    <source>
        <dbReference type="EMBL" id="RJL30971.1"/>
    </source>
</evidence>
<evidence type="ECO:0000313" key="3">
    <source>
        <dbReference type="Proteomes" id="UP000265768"/>
    </source>
</evidence>
<dbReference type="Proteomes" id="UP000265768">
    <property type="component" value="Unassembled WGS sequence"/>
</dbReference>
<protein>
    <submittedName>
        <fullName evidence="2">Uncharacterized protein</fullName>
    </submittedName>
</protein>
<keyword evidence="1" id="KW-0812">Transmembrane</keyword>
<sequence length="70" mass="7529">MSAATNRGRGFGIAGIVMSVLGLILGIIAYTSFISPVTECADKNRYPDQASQERCIQDKLPMLRSAEPTP</sequence>
<gene>
    <name evidence="2" type="ORF">D5H75_22065</name>
</gene>
<evidence type="ECO:0000256" key="1">
    <source>
        <dbReference type="SAM" id="Phobius"/>
    </source>
</evidence>
<keyword evidence="3" id="KW-1185">Reference proteome</keyword>
<dbReference type="EMBL" id="QZEY01000008">
    <property type="protein sequence ID" value="RJL30971.1"/>
    <property type="molecule type" value="Genomic_DNA"/>
</dbReference>
<name>A0A3A4APK8_9ACTN</name>
<dbReference type="AlphaFoldDB" id="A0A3A4APK8"/>
<feature type="transmembrane region" description="Helical" evidence="1">
    <location>
        <begin position="12"/>
        <end position="33"/>
    </location>
</feature>
<comment type="caution">
    <text evidence="2">The sequence shown here is derived from an EMBL/GenBank/DDBJ whole genome shotgun (WGS) entry which is preliminary data.</text>
</comment>